<feature type="compositionally biased region" description="Polar residues" evidence="1">
    <location>
        <begin position="176"/>
        <end position="201"/>
    </location>
</feature>
<comment type="caution">
    <text evidence="2">The sequence shown here is derived from an EMBL/GenBank/DDBJ whole genome shotgun (WGS) entry which is preliminary data.</text>
</comment>
<dbReference type="AlphaFoldDB" id="A0AAI8YR57"/>
<name>A0AAI8YR57_9PEZI</name>
<reference evidence="2" key="1">
    <citation type="submission" date="2023-10" db="EMBL/GenBank/DDBJ databases">
        <authorList>
            <person name="Hackl T."/>
        </authorList>
    </citation>
    <scope>NUCLEOTIDE SEQUENCE</scope>
</reference>
<evidence type="ECO:0000313" key="2">
    <source>
        <dbReference type="EMBL" id="CAJ2514271.1"/>
    </source>
</evidence>
<protein>
    <submittedName>
        <fullName evidence="2">Uu.00g023900.m01.CDS01</fullName>
    </submittedName>
</protein>
<gene>
    <name evidence="2" type="ORF">KHLLAP_LOCUS14739</name>
</gene>
<organism evidence="2 3">
    <name type="scientific">Anthostomella pinea</name>
    <dbReference type="NCBI Taxonomy" id="933095"/>
    <lineage>
        <taxon>Eukaryota</taxon>
        <taxon>Fungi</taxon>
        <taxon>Dikarya</taxon>
        <taxon>Ascomycota</taxon>
        <taxon>Pezizomycotina</taxon>
        <taxon>Sordariomycetes</taxon>
        <taxon>Xylariomycetidae</taxon>
        <taxon>Xylariales</taxon>
        <taxon>Xylariaceae</taxon>
        <taxon>Anthostomella</taxon>
    </lineage>
</organism>
<evidence type="ECO:0000313" key="3">
    <source>
        <dbReference type="Proteomes" id="UP001295740"/>
    </source>
</evidence>
<evidence type="ECO:0000256" key="1">
    <source>
        <dbReference type="SAM" id="MobiDB-lite"/>
    </source>
</evidence>
<accession>A0AAI8YR57</accession>
<dbReference type="EMBL" id="CAUWAG010000020">
    <property type="protein sequence ID" value="CAJ2514271.1"/>
    <property type="molecule type" value="Genomic_DNA"/>
</dbReference>
<feature type="region of interest" description="Disordered" evidence="1">
    <location>
        <begin position="166"/>
        <end position="213"/>
    </location>
</feature>
<sequence>MADLRAPWTFLEQKHTCTQNQLRHLKVPSNSNCTNDVSTTGSNDRNQFFPSCAQHVTILEKRLRQYKKQLYEDAYNGNWVDELCDDVRHILEDRPARDNAHLVSLEWLQYCVLAPLSQKNEAPVDVAAIRRLLKDPHVVSLEIFDRLDRDDTVIEDVYAAVLNAKPKSTAPKPSHSPRTSATNTTAEPTFETLTPPQSSLVPVSKAPEEPQHPLTAMPTKMMRRPPARGIEVHQEKPLAVDALRPGVERNAVLVPASIDLETHFEPYRIRLQLSLSVWLRAVDNPPRIVIIRNENRHAEARHPEFFSMIDDFFGTFTHWVLTSWVGDAVHRGVAANILDYVHGKWPEAMADMQQKDRNVSISSMRRFPDITNAPVDPPWAGLSRIERADRHAGSERARRGAARNADQPLRKVTGNVTGNDWVIDIPDRW</sequence>
<dbReference type="Proteomes" id="UP001295740">
    <property type="component" value="Unassembled WGS sequence"/>
</dbReference>
<keyword evidence="3" id="KW-1185">Reference proteome</keyword>
<proteinExistence type="predicted"/>